<evidence type="ECO:0000313" key="10">
    <source>
        <dbReference type="Proteomes" id="UP000321947"/>
    </source>
</evidence>
<evidence type="ECO:0000256" key="4">
    <source>
        <dbReference type="SAM" id="Coils"/>
    </source>
</evidence>
<keyword evidence="4" id="KW-0175">Coiled coil</keyword>
<feature type="domain" description="DNA endonuclease activator Ctp1 C-terminal" evidence="6">
    <location>
        <begin position="636"/>
        <end position="662"/>
    </location>
</feature>
<dbReference type="GO" id="GO:0003684">
    <property type="term" value="F:damaged DNA binding"/>
    <property type="evidence" value="ECO:0007669"/>
    <property type="project" value="TreeGrafter"/>
</dbReference>
<dbReference type="Proteomes" id="UP000321393">
    <property type="component" value="Unassembled WGS sequence"/>
</dbReference>
<keyword evidence="3" id="KW-0539">Nucleus</keyword>
<dbReference type="STRING" id="1194695.A0A5A7URX2"/>
<comment type="subcellular location">
    <subcellularLocation>
        <location evidence="1">Nucleus</location>
    </subcellularLocation>
</comment>
<evidence type="ECO:0000313" key="9">
    <source>
        <dbReference type="Proteomes" id="UP000321393"/>
    </source>
</evidence>
<dbReference type="Gene3D" id="1.10.287.1490">
    <property type="match status" value="1"/>
</dbReference>
<dbReference type="InterPro" id="IPR013882">
    <property type="entry name" value="Ctp1_C"/>
</dbReference>
<dbReference type="OrthoDB" id="5801062at2759"/>
<protein>
    <submittedName>
        <fullName evidence="7">Protein gamma response 1</fullName>
    </submittedName>
</protein>
<dbReference type="Pfam" id="PF08573">
    <property type="entry name" value="SAE2"/>
    <property type="match status" value="1"/>
</dbReference>
<evidence type="ECO:0000256" key="5">
    <source>
        <dbReference type="SAM" id="MobiDB-lite"/>
    </source>
</evidence>
<accession>A0A5A7URX2</accession>
<dbReference type="EMBL" id="SSTD01011126">
    <property type="protein sequence ID" value="TYK10450.1"/>
    <property type="molecule type" value="Genomic_DNA"/>
</dbReference>
<evidence type="ECO:0000313" key="7">
    <source>
        <dbReference type="EMBL" id="KAA0058643.1"/>
    </source>
</evidence>
<reference evidence="9 10" key="1">
    <citation type="submission" date="2019-08" db="EMBL/GenBank/DDBJ databases">
        <title>Draft genome sequences of two oriental melons (Cucumis melo L. var makuwa).</title>
        <authorList>
            <person name="Kwon S.-Y."/>
        </authorList>
    </citation>
    <scope>NUCLEOTIDE SEQUENCE [LARGE SCALE GENOMIC DNA]</scope>
    <source>
        <strain evidence="10">cv. Chang Bougi</strain>
        <strain evidence="9">cv. SW 3</strain>
        <tissue evidence="7">Leaf</tissue>
    </source>
</reference>
<comment type="caution">
    <text evidence="7">The sequence shown here is derived from an EMBL/GenBank/DDBJ whole genome shotgun (WGS) entry which is preliminary data.</text>
</comment>
<gene>
    <name evidence="8" type="ORF">E5676_scaffold459G00990</name>
    <name evidence="7" type="ORF">E6C27_scaffold339G001130</name>
</gene>
<keyword evidence="2" id="KW-0227">DNA damage</keyword>
<evidence type="ECO:0000256" key="1">
    <source>
        <dbReference type="ARBA" id="ARBA00004123"/>
    </source>
</evidence>
<name>A0A5A7URX2_CUCMM</name>
<dbReference type="AlphaFoldDB" id="A0A5A7URX2"/>
<feature type="region of interest" description="Disordered" evidence="5">
    <location>
        <begin position="416"/>
        <end position="442"/>
    </location>
</feature>
<evidence type="ECO:0000313" key="8">
    <source>
        <dbReference type="EMBL" id="TYK10450.1"/>
    </source>
</evidence>
<evidence type="ECO:0000256" key="2">
    <source>
        <dbReference type="ARBA" id="ARBA00022763"/>
    </source>
</evidence>
<dbReference type="PANTHER" id="PTHR15107:SF0">
    <property type="entry name" value="DNA ENDONUCLEASE ACTIVATOR CTP1 C-TERMINAL DOMAIN-CONTAINING PROTEIN"/>
    <property type="match status" value="1"/>
</dbReference>
<feature type="region of interest" description="Disordered" evidence="5">
    <location>
        <begin position="457"/>
        <end position="521"/>
    </location>
</feature>
<dbReference type="InterPro" id="IPR033316">
    <property type="entry name" value="RBBP8-like"/>
</dbReference>
<sequence length="666" mass="76740">MCFSDMEGDQDHSLELFGSSVEGDDQKYISQLSTILVATIQETKDRISQIEYVFCTQLFPSFQTKSKSLQKIYSEARKSAEDAWKEKETNLLFQIEKLKRENQHILEENQSLKLEKEIPSRELAERMDLLRSKLLGEQLKAEELSQQLKQKSREIDEGIELQQKLLEMVRSKTSLIMSKEQKQKEYEDQSNVLRTKLTSMEVKFDELQKKLNAKTDEVSTAKKLEENLFKKLELQASEIMNIEQKNSDQQKEKQMLVVKLEKLQENVNRLEKELFSKTEEIEEGRKLQTKLLQQIDSAGSEISKNKGQLEELQKENKQLLAKLNGSQERVNDLKLNPRVKNKEVEGNELYESLREQIELKSFELQAEKKARRGVVDAYKRLKSQYNFLCKKIGLTSDNMLLKNKRENETDSMAYNQDLASSPVDPDAETEEPSMAISDTSQLKKEISVHHNIEDKKVVKLNQALNSRSPPKTPGFSSGSKRSPNIKSATIASKRPASNWRGTRTHHQEQAGPDPHDDFLDTPFENIRENLNNPVKDRVQDLPLPEVVVKDINMDVSDDETQDLNAVNPRQHQQQMPISVTGNRGGGIKFVEPVRKKADRQNLKGIECKQCKKFYDAVLPNDGNEETNGDKPCLRCEHHDGVSRHRYRYVPPMTPEGFWNIGFESEM</sequence>
<dbReference type="PANTHER" id="PTHR15107">
    <property type="entry name" value="RETINOBLASTOMA BINDING PROTEIN 8"/>
    <property type="match status" value="1"/>
</dbReference>
<proteinExistence type="predicted"/>
<feature type="compositionally biased region" description="Basic and acidic residues" evidence="5">
    <location>
        <begin position="505"/>
        <end position="518"/>
    </location>
</feature>
<feature type="coiled-coil region" evidence="4">
    <location>
        <begin position="197"/>
        <end position="336"/>
    </location>
</feature>
<evidence type="ECO:0000259" key="6">
    <source>
        <dbReference type="Pfam" id="PF08573"/>
    </source>
</evidence>
<feature type="coiled-coil region" evidence="4">
    <location>
        <begin position="95"/>
        <end position="161"/>
    </location>
</feature>
<dbReference type="EMBL" id="SSTE01006676">
    <property type="protein sequence ID" value="KAA0058643.1"/>
    <property type="molecule type" value="Genomic_DNA"/>
</dbReference>
<organism evidence="7 9">
    <name type="scientific">Cucumis melo var. makuwa</name>
    <name type="common">Oriental melon</name>
    <dbReference type="NCBI Taxonomy" id="1194695"/>
    <lineage>
        <taxon>Eukaryota</taxon>
        <taxon>Viridiplantae</taxon>
        <taxon>Streptophyta</taxon>
        <taxon>Embryophyta</taxon>
        <taxon>Tracheophyta</taxon>
        <taxon>Spermatophyta</taxon>
        <taxon>Magnoliopsida</taxon>
        <taxon>eudicotyledons</taxon>
        <taxon>Gunneridae</taxon>
        <taxon>Pentapetalae</taxon>
        <taxon>rosids</taxon>
        <taxon>fabids</taxon>
        <taxon>Cucurbitales</taxon>
        <taxon>Cucurbitaceae</taxon>
        <taxon>Benincaseae</taxon>
        <taxon>Cucumis</taxon>
    </lineage>
</organism>
<dbReference type="GO" id="GO:0010792">
    <property type="term" value="P:DNA double-strand break processing involved in repair via single-strand annealing"/>
    <property type="evidence" value="ECO:0007669"/>
    <property type="project" value="TreeGrafter"/>
</dbReference>
<dbReference type="GO" id="GO:0005634">
    <property type="term" value="C:nucleus"/>
    <property type="evidence" value="ECO:0007669"/>
    <property type="project" value="UniProtKB-SubCell"/>
</dbReference>
<feature type="compositionally biased region" description="Polar residues" evidence="5">
    <location>
        <begin position="462"/>
        <end position="490"/>
    </location>
</feature>
<evidence type="ECO:0000256" key="3">
    <source>
        <dbReference type="ARBA" id="ARBA00023242"/>
    </source>
</evidence>
<dbReference type="Proteomes" id="UP000321947">
    <property type="component" value="Unassembled WGS sequence"/>
</dbReference>